<keyword evidence="2" id="KW-1133">Transmembrane helix</keyword>
<reference evidence="3" key="1">
    <citation type="submission" date="2023-06" db="EMBL/GenBank/DDBJ databases">
        <authorList>
            <person name="Kurt Z."/>
        </authorList>
    </citation>
    <scope>NUCLEOTIDE SEQUENCE</scope>
</reference>
<dbReference type="EMBL" id="CATOUU010000665">
    <property type="protein sequence ID" value="CAI9939512.1"/>
    <property type="molecule type" value="Genomic_DNA"/>
</dbReference>
<protein>
    <submittedName>
        <fullName evidence="4">Hypothetical_protein</fullName>
    </submittedName>
</protein>
<gene>
    <name evidence="3" type="ORF">HINF_LOCUS27157</name>
    <name evidence="4" type="ORF">HINF_LOCUS69848</name>
</gene>
<name>A0AA86PQX2_9EUKA</name>
<feature type="coiled-coil region" evidence="1">
    <location>
        <begin position="63"/>
        <end position="90"/>
    </location>
</feature>
<proteinExistence type="predicted"/>
<dbReference type="EMBL" id="CAXDID020000515">
    <property type="protein sequence ID" value="CAL6098950.1"/>
    <property type="molecule type" value="Genomic_DNA"/>
</dbReference>
<sequence>MTQKDLLLQYIQLLENIMLLLLSIITHFVFISAPETSRSTQLENQASYVQYLEKQLRYQMKVNETAQSQIESQNAKLKDLSLENAKLRHSVRKSSSSTPTDLSMSDFNGERSVIQQPAHFDPLLFQHQLKQIQSLYLDLKNQNQNDFNYQTDLQQIYQNELINQLHDLGLNAAFLTQNAVEYFQKVLNRDLDPRSLVPDLIYYLETERAGKELRK</sequence>
<keyword evidence="2" id="KW-0812">Transmembrane</keyword>
<evidence type="ECO:0000313" key="4">
    <source>
        <dbReference type="EMBL" id="CAL6098950.1"/>
    </source>
</evidence>
<evidence type="ECO:0000313" key="3">
    <source>
        <dbReference type="EMBL" id="CAI9939512.1"/>
    </source>
</evidence>
<organism evidence="3">
    <name type="scientific">Hexamita inflata</name>
    <dbReference type="NCBI Taxonomy" id="28002"/>
    <lineage>
        <taxon>Eukaryota</taxon>
        <taxon>Metamonada</taxon>
        <taxon>Diplomonadida</taxon>
        <taxon>Hexamitidae</taxon>
        <taxon>Hexamitinae</taxon>
        <taxon>Hexamita</taxon>
    </lineage>
</organism>
<dbReference type="AlphaFoldDB" id="A0AA86PQX2"/>
<keyword evidence="5" id="KW-1185">Reference proteome</keyword>
<keyword evidence="2" id="KW-0472">Membrane</keyword>
<evidence type="ECO:0000256" key="1">
    <source>
        <dbReference type="SAM" id="Coils"/>
    </source>
</evidence>
<evidence type="ECO:0000256" key="2">
    <source>
        <dbReference type="SAM" id="Phobius"/>
    </source>
</evidence>
<comment type="caution">
    <text evidence="3">The sequence shown here is derived from an EMBL/GenBank/DDBJ whole genome shotgun (WGS) entry which is preliminary data.</text>
</comment>
<accession>A0AA86PQX2</accession>
<reference evidence="4 5" key="2">
    <citation type="submission" date="2024-07" db="EMBL/GenBank/DDBJ databases">
        <authorList>
            <person name="Akdeniz Z."/>
        </authorList>
    </citation>
    <scope>NUCLEOTIDE SEQUENCE [LARGE SCALE GENOMIC DNA]</scope>
</reference>
<keyword evidence="1" id="KW-0175">Coiled coil</keyword>
<feature type="transmembrane region" description="Helical" evidence="2">
    <location>
        <begin position="7"/>
        <end position="30"/>
    </location>
</feature>
<evidence type="ECO:0000313" key="5">
    <source>
        <dbReference type="Proteomes" id="UP001642409"/>
    </source>
</evidence>
<dbReference type="Proteomes" id="UP001642409">
    <property type="component" value="Unassembled WGS sequence"/>
</dbReference>